<evidence type="ECO:0000313" key="2">
    <source>
        <dbReference type="EMBL" id="VXA87459.1"/>
    </source>
</evidence>
<keyword evidence="1" id="KW-0812">Transmembrane</keyword>
<sequence>MNRGIQHAPCEKHIYDVDRHHRIDGDSGHQVRLAAGLLPCHTVGLAPLVLYGWTSYPLLFVDIPLFPITVFVLAGRIINVVFNIGDMGLQNKGYTATTPKIWHRYQKLLLLVKSQERARAFTCESLTLLAHQKTIR</sequence>
<feature type="transmembrane region" description="Helical" evidence="1">
    <location>
        <begin position="31"/>
        <end position="53"/>
    </location>
</feature>
<organism evidence="2 3">
    <name type="scientific">Aeromonas veronii</name>
    <dbReference type="NCBI Taxonomy" id="654"/>
    <lineage>
        <taxon>Bacteria</taxon>
        <taxon>Pseudomonadati</taxon>
        <taxon>Pseudomonadota</taxon>
        <taxon>Gammaproteobacteria</taxon>
        <taxon>Aeromonadales</taxon>
        <taxon>Aeromonadaceae</taxon>
        <taxon>Aeromonas</taxon>
    </lineage>
</organism>
<dbReference type="EMBL" id="CABWLC010000018">
    <property type="protein sequence ID" value="VXA87459.1"/>
    <property type="molecule type" value="Genomic_DNA"/>
</dbReference>
<reference evidence="2 3" key="1">
    <citation type="submission" date="2019-10" db="EMBL/GenBank/DDBJ databases">
        <authorList>
            <person name="Karimi E."/>
        </authorList>
    </citation>
    <scope>NUCLEOTIDE SEQUENCE [LARGE SCALE GENOMIC DNA]</scope>
    <source>
        <strain evidence="2">Aeromonas sp. 8C</strain>
    </source>
</reference>
<name>A0A653L6X4_AERVE</name>
<dbReference type="AlphaFoldDB" id="A0A653L6X4"/>
<evidence type="ECO:0000256" key="1">
    <source>
        <dbReference type="SAM" id="Phobius"/>
    </source>
</evidence>
<protein>
    <submittedName>
        <fullName evidence="2">Uncharacterized protein</fullName>
    </submittedName>
</protein>
<accession>A0A653L6X4</accession>
<evidence type="ECO:0000313" key="3">
    <source>
        <dbReference type="Proteomes" id="UP000439123"/>
    </source>
</evidence>
<gene>
    <name evidence="2" type="ORF">AERO8C_50201</name>
</gene>
<feature type="transmembrane region" description="Helical" evidence="1">
    <location>
        <begin position="65"/>
        <end position="84"/>
    </location>
</feature>
<keyword evidence="1" id="KW-1133">Transmembrane helix</keyword>
<proteinExistence type="predicted"/>
<dbReference type="Proteomes" id="UP000439123">
    <property type="component" value="Unassembled WGS sequence"/>
</dbReference>
<dbReference type="RefSeq" id="WP_159157668.1">
    <property type="nucleotide sequence ID" value="NZ_LR732798.1"/>
</dbReference>
<keyword evidence="1" id="KW-0472">Membrane</keyword>